<feature type="active site" description="Charge relay system" evidence="5">
    <location>
        <position position="207"/>
    </location>
</feature>
<feature type="binding site" evidence="6">
    <location>
        <position position="256"/>
    </location>
    <ligand>
        <name>substrate</name>
    </ligand>
</feature>
<dbReference type="SUPFAM" id="SSF75304">
    <property type="entry name" value="Amidase signature (AS) enzymes"/>
    <property type="match status" value="1"/>
</dbReference>
<organism evidence="9 10">
    <name type="scientific">Penicillium bovifimosum</name>
    <dbReference type="NCBI Taxonomy" id="126998"/>
    <lineage>
        <taxon>Eukaryota</taxon>
        <taxon>Fungi</taxon>
        <taxon>Dikarya</taxon>
        <taxon>Ascomycota</taxon>
        <taxon>Pezizomycotina</taxon>
        <taxon>Eurotiomycetes</taxon>
        <taxon>Eurotiomycetidae</taxon>
        <taxon>Eurotiales</taxon>
        <taxon>Aspergillaceae</taxon>
        <taxon>Penicillium</taxon>
    </lineage>
</organism>
<evidence type="ECO:0000313" key="10">
    <source>
        <dbReference type="Proteomes" id="UP001149079"/>
    </source>
</evidence>
<dbReference type="PROSITE" id="PS00571">
    <property type="entry name" value="AMIDASES"/>
    <property type="match status" value="1"/>
</dbReference>
<feature type="domain" description="Amidase" evidence="8">
    <location>
        <begin position="152"/>
        <end position="596"/>
    </location>
</feature>
<dbReference type="GeneID" id="81408665"/>
<name>A0A9W9GNJ1_9EURO</name>
<accession>A0A9W9GNJ1</accession>
<evidence type="ECO:0000256" key="3">
    <source>
        <dbReference type="ARBA" id="ARBA00012922"/>
    </source>
</evidence>
<evidence type="ECO:0000256" key="2">
    <source>
        <dbReference type="ARBA" id="ARBA00009199"/>
    </source>
</evidence>
<dbReference type="InterPro" id="IPR023631">
    <property type="entry name" value="Amidase_dom"/>
</dbReference>
<feature type="binding site" evidence="6">
    <location>
        <begin position="303"/>
        <end position="306"/>
    </location>
    <ligand>
        <name>substrate</name>
    </ligand>
</feature>
<keyword evidence="4" id="KW-0378">Hydrolase</keyword>
<dbReference type="GO" id="GO:0004040">
    <property type="term" value="F:amidase activity"/>
    <property type="evidence" value="ECO:0007669"/>
    <property type="project" value="UniProtKB-EC"/>
</dbReference>
<evidence type="ECO:0000256" key="6">
    <source>
        <dbReference type="PIRSR" id="PIRSR001221-2"/>
    </source>
</evidence>
<feature type="region of interest" description="Disordered" evidence="7">
    <location>
        <begin position="1"/>
        <end position="40"/>
    </location>
</feature>
<sequence length="617" mass="67857">MSTYRFALGNDRSKYSTAPDPSPNYPDPLTSPTEGVSTTSADPSIRLITDTFKIPLSIFIHQHDNRNNHRSQGYPQPPWNTLVQAKRKTQQSLIPKSWHLPPHLLTNPPSSTLETIHQSGLLSSDELLWTETADIGDLVLFIKTGCITSEALTTAFCKRAAIAQQTTKCLTEIFFEKAIARARELDEYLAQTGELVGPLHGIPVSVKDRFDVEGFDTTIGWVGLTNKPAKSNDSIVQLLESMGAVLYVKTNVPQSLMMSDSYNHVFGQSVNAFNSGLISGGSSGGEGALIGCRGSILGIGTDIGGSIRVPANLQGLYSICPSRGRPDPTLPHPPVAGPMATSLATTEYFMKSLLSSEPWNLDPNAVPIPWRKELAIPPANRKLKIGVVFDDGVVKPQPPVTRAMRETVNALKVAGHEEVIEWDTSLHMTTTNLWTKGILADGGNHCRSLCQLVDEPLIEGMIVGKEGDFLSLEEREQQFETTKITIQTAFHKQWISSGIDALLTPVLPWVGYKPKTWVRSKQWIGYTGMWNLLDYAAVTVPVARADRRLDDGDVEWEGHLVRNESDEFNYSQYDIDLVHGMPICVQIVGGRFGEEKAVAVGKVVDELMNPTPFFQGR</sequence>
<reference evidence="9" key="2">
    <citation type="journal article" date="2023" name="IMA Fungus">
        <title>Comparative genomic study of the Penicillium genus elucidates a diverse pangenome and 15 lateral gene transfer events.</title>
        <authorList>
            <person name="Petersen C."/>
            <person name="Sorensen T."/>
            <person name="Nielsen M.R."/>
            <person name="Sondergaard T.E."/>
            <person name="Sorensen J.L."/>
            <person name="Fitzpatrick D.A."/>
            <person name="Frisvad J.C."/>
            <person name="Nielsen K.L."/>
        </authorList>
    </citation>
    <scope>NUCLEOTIDE SEQUENCE</scope>
    <source>
        <strain evidence="9">IBT 22155</strain>
    </source>
</reference>
<evidence type="ECO:0000259" key="8">
    <source>
        <dbReference type="Pfam" id="PF01425"/>
    </source>
</evidence>
<dbReference type="InterPro" id="IPR020556">
    <property type="entry name" value="Amidase_CS"/>
</dbReference>
<feature type="active site" description="Acyl-ester intermediate" evidence="5">
    <location>
        <position position="306"/>
    </location>
</feature>
<evidence type="ECO:0000313" key="9">
    <source>
        <dbReference type="EMBL" id="KAJ5124926.1"/>
    </source>
</evidence>
<protein>
    <recommendedName>
        <fullName evidence="3">amidase</fullName>
        <ecNumber evidence="3">3.5.1.4</ecNumber>
    </recommendedName>
</protein>
<evidence type="ECO:0000256" key="7">
    <source>
        <dbReference type="SAM" id="MobiDB-lite"/>
    </source>
</evidence>
<comment type="catalytic activity">
    <reaction evidence="1">
        <text>a monocarboxylic acid amide + H2O = a monocarboxylate + NH4(+)</text>
        <dbReference type="Rhea" id="RHEA:12020"/>
        <dbReference type="ChEBI" id="CHEBI:15377"/>
        <dbReference type="ChEBI" id="CHEBI:28938"/>
        <dbReference type="ChEBI" id="CHEBI:35757"/>
        <dbReference type="ChEBI" id="CHEBI:83628"/>
        <dbReference type="EC" id="3.5.1.4"/>
    </reaction>
</comment>
<feature type="active site" description="Charge relay system" evidence="5">
    <location>
        <position position="282"/>
    </location>
</feature>
<reference evidence="9" key="1">
    <citation type="submission" date="2022-11" db="EMBL/GenBank/DDBJ databases">
        <authorList>
            <person name="Petersen C."/>
        </authorList>
    </citation>
    <scope>NUCLEOTIDE SEQUENCE</scope>
    <source>
        <strain evidence="9">IBT 22155</strain>
    </source>
</reference>
<comment type="caution">
    <text evidence="9">The sequence shown here is derived from an EMBL/GenBank/DDBJ whole genome shotgun (WGS) entry which is preliminary data.</text>
</comment>
<dbReference type="Gene3D" id="3.90.1300.10">
    <property type="entry name" value="Amidase signature (AS) domain"/>
    <property type="match status" value="1"/>
</dbReference>
<dbReference type="PANTHER" id="PTHR46072:SF1">
    <property type="entry name" value="AMIDASE"/>
    <property type="match status" value="1"/>
</dbReference>
<dbReference type="Pfam" id="PF01425">
    <property type="entry name" value="Amidase"/>
    <property type="match status" value="1"/>
</dbReference>
<dbReference type="EC" id="3.5.1.4" evidence="3"/>
<dbReference type="RefSeq" id="XP_056519325.1">
    <property type="nucleotide sequence ID" value="XM_056669495.1"/>
</dbReference>
<gene>
    <name evidence="9" type="ORF">N7515_008751</name>
</gene>
<feature type="binding site" evidence="6">
    <location>
        <position position="282"/>
    </location>
    <ligand>
        <name>substrate</name>
    </ligand>
</feature>
<dbReference type="InterPro" id="IPR036928">
    <property type="entry name" value="AS_sf"/>
</dbReference>
<comment type="similarity">
    <text evidence="2">Belongs to the amidase family.</text>
</comment>
<feature type="compositionally biased region" description="Polar residues" evidence="7">
    <location>
        <begin position="30"/>
        <end position="40"/>
    </location>
</feature>
<evidence type="ECO:0000256" key="1">
    <source>
        <dbReference type="ARBA" id="ARBA00001311"/>
    </source>
</evidence>
<proteinExistence type="inferred from homology"/>
<dbReference type="EMBL" id="JAPQKL010000006">
    <property type="protein sequence ID" value="KAJ5124926.1"/>
    <property type="molecule type" value="Genomic_DNA"/>
</dbReference>
<dbReference type="PANTHER" id="PTHR46072">
    <property type="entry name" value="AMIDASE-RELATED-RELATED"/>
    <property type="match status" value="1"/>
</dbReference>
<dbReference type="OrthoDB" id="6428749at2759"/>
<dbReference type="PIRSF" id="PIRSF001221">
    <property type="entry name" value="Amidase_fungi"/>
    <property type="match status" value="1"/>
</dbReference>
<evidence type="ECO:0000256" key="5">
    <source>
        <dbReference type="PIRSR" id="PIRSR001221-1"/>
    </source>
</evidence>
<keyword evidence="10" id="KW-1185">Reference proteome</keyword>
<evidence type="ECO:0000256" key="4">
    <source>
        <dbReference type="ARBA" id="ARBA00022801"/>
    </source>
</evidence>
<dbReference type="Proteomes" id="UP001149079">
    <property type="component" value="Unassembled WGS sequence"/>
</dbReference>
<dbReference type="AlphaFoldDB" id="A0A9W9GNJ1"/>